<evidence type="ECO:0000313" key="9">
    <source>
        <dbReference type="Proteomes" id="UP000036681"/>
    </source>
</evidence>
<keyword evidence="6" id="KW-1133">Transmembrane helix</keyword>
<organism evidence="9 10">
    <name type="scientific">Ascaris lumbricoides</name>
    <name type="common">Giant roundworm</name>
    <dbReference type="NCBI Taxonomy" id="6252"/>
    <lineage>
        <taxon>Eukaryota</taxon>
        <taxon>Metazoa</taxon>
        <taxon>Ecdysozoa</taxon>
        <taxon>Nematoda</taxon>
        <taxon>Chromadorea</taxon>
        <taxon>Rhabditida</taxon>
        <taxon>Spirurina</taxon>
        <taxon>Ascaridomorpha</taxon>
        <taxon>Ascaridoidea</taxon>
        <taxon>Ascarididae</taxon>
        <taxon>Ascaris</taxon>
    </lineage>
</organism>
<evidence type="ECO:0000256" key="6">
    <source>
        <dbReference type="ARBA" id="ARBA00022989"/>
    </source>
</evidence>
<dbReference type="GO" id="GO:0016020">
    <property type="term" value="C:membrane"/>
    <property type="evidence" value="ECO:0007669"/>
    <property type="project" value="UniProtKB-SubCell"/>
</dbReference>
<sequence>MTEDEKPSLPSNTMMILFTSQKHLIGSQSLKCLTRFGDKKFISNMTIKYAVPEIVECKWTPYLAQCETIENTSILEIAVADDEGIFVQIPFRKPTKILHDVVTCFSPLFMNERWQLLILALEVYRYYGASMQNFYITSIISEVYKLLKIPFRKPTKILHDVVTCFSPLFMNERWQLLILALEVYRYYGASMQNFYITSIISEVYKLLKVYEKRGWVTIDVWPKMDFEHDLSYDPNEEMEWRGQVVAQTDCLLKYKVSAKFVIFGDLDDILFPRLGKSYLSEFETLLVQNKFAAAFIYNRYESYLTSARQPATYSILSALQSAKISTRWVDGKWVAVSSRVMTTAIHYPWIVNNGYSIVTVPKHTNIMAHFRNWKFVEDMRSARSRRNTRSDVDWLEKNETIMLSTLIDVEDMNAIENNFMETMEANAQVFNELPNSEVYYKLIEKCYNRIFYSVDKTPTICPTHFHCMLPELPGVHCIRFNGRYEEKVLARKFRVHYSYNWYTEESSRGCGT</sequence>
<dbReference type="InterPro" id="IPR052012">
    <property type="entry name" value="GTase_92"/>
</dbReference>
<protein>
    <recommendedName>
        <fullName evidence="8">Glycosyltransferase family 92 protein</fullName>
        <ecNumber evidence="8">2.4.1.-</ecNumber>
    </recommendedName>
</protein>
<dbReference type="GO" id="GO:0016757">
    <property type="term" value="F:glycosyltransferase activity"/>
    <property type="evidence" value="ECO:0007669"/>
    <property type="project" value="UniProtKB-UniRule"/>
</dbReference>
<evidence type="ECO:0000256" key="3">
    <source>
        <dbReference type="ARBA" id="ARBA00022676"/>
    </source>
</evidence>
<keyword evidence="5" id="KW-0812">Transmembrane</keyword>
<reference evidence="10" key="1">
    <citation type="submission" date="2023-03" db="UniProtKB">
        <authorList>
            <consortium name="WormBaseParasite"/>
        </authorList>
    </citation>
    <scope>IDENTIFICATION</scope>
</reference>
<keyword evidence="9" id="KW-1185">Reference proteome</keyword>
<keyword evidence="4 8" id="KW-0808">Transferase</keyword>
<dbReference type="AlphaFoldDB" id="A0A9J2Q543"/>
<evidence type="ECO:0000256" key="1">
    <source>
        <dbReference type="ARBA" id="ARBA00004167"/>
    </source>
</evidence>
<proteinExistence type="inferred from homology"/>
<evidence type="ECO:0000256" key="2">
    <source>
        <dbReference type="ARBA" id="ARBA00007647"/>
    </source>
</evidence>
<name>A0A9J2Q543_ASCLU</name>
<dbReference type="InterPro" id="IPR008166">
    <property type="entry name" value="Glyco_transf_92"/>
</dbReference>
<evidence type="ECO:0000256" key="8">
    <source>
        <dbReference type="RuleBase" id="RU366017"/>
    </source>
</evidence>
<keyword evidence="7" id="KW-0472">Membrane</keyword>
<keyword evidence="3 8" id="KW-0328">Glycosyltransferase</keyword>
<dbReference type="EC" id="2.4.1.-" evidence="8"/>
<dbReference type="WBParaSite" id="ALUE_0001664001-mRNA-1">
    <property type="protein sequence ID" value="ALUE_0001664001-mRNA-1"/>
    <property type="gene ID" value="ALUE_0001664001"/>
</dbReference>
<evidence type="ECO:0000313" key="10">
    <source>
        <dbReference type="WBParaSite" id="ALUE_0001664001-mRNA-1"/>
    </source>
</evidence>
<dbReference type="Pfam" id="PF01697">
    <property type="entry name" value="Glyco_transf_92"/>
    <property type="match status" value="2"/>
</dbReference>
<comment type="similarity">
    <text evidence="2 8">Belongs to the glycosyltransferase 92 family.</text>
</comment>
<comment type="subcellular location">
    <subcellularLocation>
        <location evidence="1">Membrane</location>
        <topology evidence="1">Single-pass membrane protein</topology>
    </subcellularLocation>
</comment>
<evidence type="ECO:0000256" key="4">
    <source>
        <dbReference type="ARBA" id="ARBA00022679"/>
    </source>
</evidence>
<accession>A0A9J2Q543</accession>
<dbReference type="PANTHER" id="PTHR21645:SF2">
    <property type="entry name" value="GLYCOSYLTRANSFERASE FAMILY 92 PROTEIN F59C6.8"/>
    <property type="match status" value="1"/>
</dbReference>
<dbReference type="PANTHER" id="PTHR21645">
    <property type="entry name" value="GLYCOSYLTRANSFERASE FAMILY 92 PROTEIN"/>
    <property type="match status" value="1"/>
</dbReference>
<evidence type="ECO:0000256" key="7">
    <source>
        <dbReference type="ARBA" id="ARBA00023136"/>
    </source>
</evidence>
<evidence type="ECO:0000256" key="5">
    <source>
        <dbReference type="ARBA" id="ARBA00022692"/>
    </source>
</evidence>
<dbReference type="Proteomes" id="UP000036681">
    <property type="component" value="Unplaced"/>
</dbReference>